<evidence type="ECO:0000313" key="2">
    <source>
        <dbReference type="EMBL" id="RXK39997.1"/>
    </source>
</evidence>
<dbReference type="EMBL" id="SDIL01000023">
    <property type="protein sequence ID" value="RXK39997.1"/>
    <property type="molecule type" value="Genomic_DNA"/>
</dbReference>
<dbReference type="PANTHER" id="PTHR33303:SF2">
    <property type="entry name" value="COA-BINDING DOMAIN-CONTAINING PROTEIN"/>
    <property type="match status" value="1"/>
</dbReference>
<feature type="domain" description="CoA-binding" evidence="1">
    <location>
        <begin position="20"/>
        <end position="136"/>
    </location>
</feature>
<protein>
    <recommendedName>
        <fullName evidence="1">CoA-binding domain-containing protein</fullName>
    </recommendedName>
</protein>
<dbReference type="Pfam" id="PF13380">
    <property type="entry name" value="CoA_binding_2"/>
    <property type="match status" value="1"/>
</dbReference>
<dbReference type="PANTHER" id="PTHR33303">
    <property type="entry name" value="CYTOPLASMIC PROTEIN-RELATED"/>
    <property type="match status" value="1"/>
</dbReference>
<dbReference type="Proteomes" id="UP000289152">
    <property type="component" value="Unassembled WGS sequence"/>
</dbReference>
<dbReference type="InterPro" id="IPR003781">
    <property type="entry name" value="CoA-bd"/>
</dbReference>
<reference evidence="2 3" key="1">
    <citation type="submission" date="2016-06" db="EMBL/GenBank/DDBJ databases">
        <title>Evolution of pathogenesis and genome organization in the Tremellales.</title>
        <authorList>
            <person name="Cuomo C."/>
            <person name="Litvintseva A."/>
            <person name="Heitman J."/>
            <person name="Chen Y."/>
            <person name="Sun S."/>
            <person name="Springer D."/>
            <person name="Dromer F."/>
            <person name="Young S."/>
            <person name="Zeng Q."/>
            <person name="Chapman S."/>
            <person name="Gujja S."/>
            <person name="Saif S."/>
            <person name="Birren B."/>
        </authorList>
    </citation>
    <scope>NUCLEOTIDE SEQUENCE [LARGE SCALE GENOMIC DNA]</scope>
    <source>
        <strain evidence="2 3">ATCC 28783</strain>
    </source>
</reference>
<gene>
    <name evidence="2" type="ORF">M231_02637</name>
</gene>
<name>A0A4V1M4D6_TREME</name>
<dbReference type="STRING" id="5217.A0A4V1M4D6"/>
<dbReference type="VEuPathDB" id="FungiDB:TREMEDRAFT_64228"/>
<dbReference type="InterPro" id="IPR036291">
    <property type="entry name" value="NAD(P)-bd_dom_sf"/>
</dbReference>
<dbReference type="Gene3D" id="3.40.50.720">
    <property type="entry name" value="NAD(P)-binding Rossmann-like Domain"/>
    <property type="match status" value="1"/>
</dbReference>
<evidence type="ECO:0000259" key="1">
    <source>
        <dbReference type="Pfam" id="PF13380"/>
    </source>
</evidence>
<dbReference type="InParanoid" id="A0A4V1M4D6"/>
<sequence>MSTQSDMLNPAMKSFILAPRFAVIGRILSDPTRFDNKVLRFYLSHSLPVTPIKPQSSPQTPSQISEETIEGLSVLSDIAQLGDITNTAISVIIRPDVGVPMIKRLFTGENQPWGVWFQPGAENEELDKFVKENKLEDKVIYGGPCILRS</sequence>
<comment type="caution">
    <text evidence="2">The sequence shown here is derived from an EMBL/GenBank/DDBJ whole genome shotgun (WGS) entry which is preliminary data.</text>
</comment>
<organism evidence="2 3">
    <name type="scientific">Tremella mesenterica</name>
    <name type="common">Jelly fungus</name>
    <dbReference type="NCBI Taxonomy" id="5217"/>
    <lineage>
        <taxon>Eukaryota</taxon>
        <taxon>Fungi</taxon>
        <taxon>Dikarya</taxon>
        <taxon>Basidiomycota</taxon>
        <taxon>Agaricomycotina</taxon>
        <taxon>Tremellomycetes</taxon>
        <taxon>Tremellales</taxon>
        <taxon>Tremellaceae</taxon>
        <taxon>Tremella</taxon>
    </lineage>
</organism>
<dbReference type="AlphaFoldDB" id="A0A4V1M4D6"/>
<accession>A0A4V1M4D6</accession>
<proteinExistence type="predicted"/>
<keyword evidence="3" id="KW-1185">Reference proteome</keyword>
<evidence type="ECO:0000313" key="3">
    <source>
        <dbReference type="Proteomes" id="UP000289152"/>
    </source>
</evidence>
<dbReference type="OrthoDB" id="5138418at2759"/>
<dbReference type="SUPFAM" id="SSF51735">
    <property type="entry name" value="NAD(P)-binding Rossmann-fold domains"/>
    <property type="match status" value="1"/>
</dbReference>